<accession>A0A2P8R069</accession>
<comment type="caution">
    <text evidence="3">The sequence shown here is derived from an EMBL/GenBank/DDBJ whole genome shotgun (WGS) entry which is preliminary data.</text>
</comment>
<dbReference type="OrthoDB" id="5373262at2"/>
<feature type="compositionally biased region" description="Basic and acidic residues" evidence="2">
    <location>
        <begin position="196"/>
        <end position="222"/>
    </location>
</feature>
<dbReference type="Gene3D" id="1.25.40.10">
    <property type="entry name" value="Tetratricopeptide repeat domain"/>
    <property type="match status" value="1"/>
</dbReference>
<protein>
    <submittedName>
        <fullName evidence="3">Uncharacterized protein</fullName>
    </submittedName>
</protein>
<evidence type="ECO:0000313" key="4">
    <source>
        <dbReference type="Proteomes" id="UP000240535"/>
    </source>
</evidence>
<sequence length="272" mass="31961">MKKYLALSILIAIFSYFSFFELVDYKNANNAKNAYISGDYEKAISYYGKLKSKEAKFNQANAFYKLNDFNKTIEILNELNLDTLEFEKLHNLGNSFAKLNKIDEGIDAYEKALMIKDDNDTRYNLELLKSLKKKQVEKENEEKEEKENQDSNKTPKDNDKKDDQSTNSKQKQSQSNKTPKKNKSEKQDETDDNSDEHDMKNQQDSNKHKDSNKKKEDEEKLNSQKNVAKLNEKSVNIEEKKWQKLLDERDGIQTLIVPFNKKEDENEEIKPW</sequence>
<dbReference type="Proteomes" id="UP000240535">
    <property type="component" value="Unassembled WGS sequence"/>
</dbReference>
<dbReference type="Pfam" id="PF13181">
    <property type="entry name" value="TPR_8"/>
    <property type="match status" value="1"/>
</dbReference>
<evidence type="ECO:0000256" key="2">
    <source>
        <dbReference type="SAM" id="MobiDB-lite"/>
    </source>
</evidence>
<dbReference type="PROSITE" id="PS50005">
    <property type="entry name" value="TPR"/>
    <property type="match status" value="1"/>
</dbReference>
<evidence type="ECO:0000256" key="1">
    <source>
        <dbReference type="PROSITE-ProRule" id="PRU00339"/>
    </source>
</evidence>
<organism evidence="3 4">
    <name type="scientific">Campylobacter blaseri</name>
    <dbReference type="NCBI Taxonomy" id="2042961"/>
    <lineage>
        <taxon>Bacteria</taxon>
        <taxon>Pseudomonadati</taxon>
        <taxon>Campylobacterota</taxon>
        <taxon>Epsilonproteobacteria</taxon>
        <taxon>Campylobacterales</taxon>
        <taxon>Campylobacteraceae</taxon>
        <taxon>Campylobacter</taxon>
    </lineage>
</organism>
<proteinExistence type="predicted"/>
<dbReference type="EMBL" id="PDHH01000004">
    <property type="protein sequence ID" value="PSM51895.1"/>
    <property type="molecule type" value="Genomic_DNA"/>
</dbReference>
<feature type="compositionally biased region" description="Low complexity" evidence="2">
    <location>
        <begin position="165"/>
        <end position="177"/>
    </location>
</feature>
<feature type="repeat" description="TPR" evidence="1">
    <location>
        <begin position="86"/>
        <end position="119"/>
    </location>
</feature>
<feature type="region of interest" description="Disordered" evidence="2">
    <location>
        <begin position="134"/>
        <end position="233"/>
    </location>
</feature>
<keyword evidence="1" id="KW-0802">TPR repeat</keyword>
<dbReference type="SUPFAM" id="SSF48452">
    <property type="entry name" value="TPR-like"/>
    <property type="match status" value="1"/>
</dbReference>
<dbReference type="InterPro" id="IPR011990">
    <property type="entry name" value="TPR-like_helical_dom_sf"/>
</dbReference>
<name>A0A2P8R069_9BACT</name>
<evidence type="ECO:0000313" key="3">
    <source>
        <dbReference type="EMBL" id="PSM51895.1"/>
    </source>
</evidence>
<keyword evidence="4" id="KW-1185">Reference proteome</keyword>
<dbReference type="SMART" id="SM00028">
    <property type="entry name" value="TPR"/>
    <property type="match status" value="1"/>
</dbReference>
<dbReference type="InterPro" id="IPR019734">
    <property type="entry name" value="TPR_rpt"/>
</dbReference>
<reference evidence="4" key="1">
    <citation type="submission" date="2017-10" db="EMBL/GenBank/DDBJ databases">
        <title>Campylobacter species from seals.</title>
        <authorList>
            <person name="Gilbert M.J."/>
            <person name="Zomer A.L."/>
            <person name="Timmerman A.J."/>
            <person name="Duim B."/>
            <person name="Wagenaar J.A."/>
        </authorList>
    </citation>
    <scope>NUCLEOTIDE SEQUENCE [LARGE SCALE GENOMIC DNA]</scope>
    <source>
        <strain evidence="4">17S00004-5</strain>
    </source>
</reference>
<feature type="compositionally biased region" description="Basic and acidic residues" evidence="2">
    <location>
        <begin position="134"/>
        <end position="164"/>
    </location>
</feature>
<dbReference type="RefSeq" id="WP_106871263.1">
    <property type="nucleotide sequence ID" value="NZ_CP053841.1"/>
</dbReference>
<gene>
    <name evidence="3" type="ORF">CQ405_04840</name>
</gene>
<dbReference type="AlphaFoldDB" id="A0A2P8R069"/>